<dbReference type="InterPro" id="IPR046348">
    <property type="entry name" value="SIS_dom_sf"/>
</dbReference>
<dbReference type="InterPro" id="IPR000281">
    <property type="entry name" value="HTH_RpiR"/>
</dbReference>
<dbReference type="RefSeq" id="WP_102074478.1">
    <property type="nucleotide sequence ID" value="NZ_PDNW01000011.1"/>
</dbReference>
<evidence type="ECO:0000256" key="4">
    <source>
        <dbReference type="ARBA" id="ARBA00023163"/>
    </source>
</evidence>
<dbReference type="PANTHER" id="PTHR30514:SF18">
    <property type="entry name" value="RPIR-FAMILY TRANSCRIPTIONAL REGULATOR"/>
    <property type="match status" value="1"/>
</dbReference>
<evidence type="ECO:0000256" key="3">
    <source>
        <dbReference type="ARBA" id="ARBA00023152"/>
    </source>
</evidence>
<dbReference type="InterPro" id="IPR036388">
    <property type="entry name" value="WH-like_DNA-bd_sf"/>
</dbReference>
<dbReference type="GO" id="GO:0006096">
    <property type="term" value="P:glycolytic process"/>
    <property type="evidence" value="ECO:0007669"/>
    <property type="project" value="UniProtKB-KW"/>
</dbReference>
<dbReference type="GO" id="GO:0097367">
    <property type="term" value="F:carbohydrate derivative binding"/>
    <property type="evidence" value="ECO:0007669"/>
    <property type="project" value="InterPro"/>
</dbReference>
<dbReference type="EMBL" id="PDNW01000011">
    <property type="protein sequence ID" value="PLC49310.1"/>
    <property type="molecule type" value="Genomic_DNA"/>
</dbReference>
<dbReference type="GO" id="GO:0003677">
    <property type="term" value="F:DNA binding"/>
    <property type="evidence" value="ECO:0007669"/>
    <property type="project" value="UniProtKB-KW"/>
</dbReference>
<comment type="caution">
    <text evidence="7">The sequence shown here is derived from an EMBL/GenBank/DDBJ whole genome shotgun (WGS) entry which is preliminary data.</text>
</comment>
<dbReference type="SUPFAM" id="SSF53697">
    <property type="entry name" value="SIS domain"/>
    <property type="match status" value="1"/>
</dbReference>
<evidence type="ECO:0000256" key="1">
    <source>
        <dbReference type="ARBA" id="ARBA00023015"/>
    </source>
</evidence>
<sequence length="297" mass="32609">MTDNRHSHAAPQNLESLIDRIQRDFPGMSAQFQVGARYLMDFPGEVPIASMRKIAAQAGVQPATLVRLAQSLGYDGWNALRAVFTQPLRRLPKRYAEQARQVIRSKNPREVLSVAVATQAGNMRLLEELNHDRLAPAVSLLSKARHVHVAGFRASFGPAFTLHYLYRLFRSSVSMLRGDAGSLEMELRSIRKDEIVVIVGFAPYSNESLRVVQAARQAGAHVIALCDSIVAPIALDADCVLVFPTESPSFFPSSSAAVALIEILLEQLLAKAGKQAVKDIKIAEDQLHQTGAYLNTK</sequence>
<dbReference type="Pfam" id="PF01380">
    <property type="entry name" value="SIS"/>
    <property type="match status" value="1"/>
</dbReference>
<dbReference type="PROSITE" id="PS51464">
    <property type="entry name" value="SIS"/>
    <property type="match status" value="1"/>
</dbReference>
<gene>
    <name evidence="7" type="ORF">CR159_13455</name>
</gene>
<feature type="domain" description="HTH rpiR-type" evidence="5">
    <location>
        <begin position="15"/>
        <end position="91"/>
    </location>
</feature>
<dbReference type="CDD" id="cd05013">
    <property type="entry name" value="SIS_RpiR"/>
    <property type="match status" value="1"/>
</dbReference>
<reference evidence="7 8" key="1">
    <citation type="submission" date="2017-10" db="EMBL/GenBank/DDBJ databases">
        <title>Two draft genome sequences of Pusillimonas sp. strains isolated from a nitrate- and radionuclide-contaminated groundwater in Russia.</title>
        <authorList>
            <person name="Grouzdev D.S."/>
            <person name="Tourova T.P."/>
            <person name="Goeva M.A."/>
            <person name="Babich T.L."/>
            <person name="Sokolova D.S."/>
            <person name="Abdullin R."/>
            <person name="Poltaraus A.B."/>
            <person name="Toshchakov S.V."/>
            <person name="Nazina T.N."/>
        </authorList>
    </citation>
    <scope>NUCLEOTIDE SEQUENCE [LARGE SCALE GENOMIC DNA]</scope>
    <source>
        <strain evidence="7 8">JR1/69-3-13</strain>
    </source>
</reference>
<dbReference type="Proteomes" id="UP000234190">
    <property type="component" value="Unassembled WGS sequence"/>
</dbReference>
<keyword evidence="4" id="KW-0804">Transcription</keyword>
<accession>A0A2N4U2Q9</accession>
<dbReference type="SUPFAM" id="SSF46689">
    <property type="entry name" value="Homeodomain-like"/>
    <property type="match status" value="1"/>
</dbReference>
<organism evidence="7 8">
    <name type="scientific">Pollutimonas subterranea</name>
    <dbReference type="NCBI Taxonomy" id="2045210"/>
    <lineage>
        <taxon>Bacteria</taxon>
        <taxon>Pseudomonadati</taxon>
        <taxon>Pseudomonadota</taxon>
        <taxon>Betaproteobacteria</taxon>
        <taxon>Burkholderiales</taxon>
        <taxon>Alcaligenaceae</taxon>
        <taxon>Pollutimonas</taxon>
    </lineage>
</organism>
<dbReference type="Gene3D" id="3.40.50.10490">
    <property type="entry name" value="Glucose-6-phosphate isomerase like protein, domain 1"/>
    <property type="match status" value="1"/>
</dbReference>
<dbReference type="InterPro" id="IPR009057">
    <property type="entry name" value="Homeodomain-like_sf"/>
</dbReference>
<protein>
    <submittedName>
        <fullName evidence="7">DNA-binding protein</fullName>
    </submittedName>
</protein>
<dbReference type="InterPro" id="IPR035472">
    <property type="entry name" value="RpiR-like_SIS"/>
</dbReference>
<dbReference type="InterPro" id="IPR001347">
    <property type="entry name" value="SIS_dom"/>
</dbReference>
<keyword evidence="2 7" id="KW-0238">DNA-binding</keyword>
<feature type="domain" description="SIS" evidence="6">
    <location>
        <begin position="137"/>
        <end position="278"/>
    </location>
</feature>
<dbReference type="PANTHER" id="PTHR30514">
    <property type="entry name" value="GLUCOKINASE"/>
    <property type="match status" value="1"/>
</dbReference>
<evidence type="ECO:0000259" key="6">
    <source>
        <dbReference type="PROSITE" id="PS51464"/>
    </source>
</evidence>
<keyword evidence="3" id="KW-0324">Glycolysis</keyword>
<dbReference type="Pfam" id="PF01418">
    <property type="entry name" value="HTH_6"/>
    <property type="match status" value="1"/>
</dbReference>
<evidence type="ECO:0000313" key="7">
    <source>
        <dbReference type="EMBL" id="PLC49310.1"/>
    </source>
</evidence>
<keyword evidence="8" id="KW-1185">Reference proteome</keyword>
<evidence type="ECO:0000313" key="8">
    <source>
        <dbReference type="Proteomes" id="UP000234190"/>
    </source>
</evidence>
<dbReference type="AlphaFoldDB" id="A0A2N4U2Q9"/>
<evidence type="ECO:0000256" key="2">
    <source>
        <dbReference type="ARBA" id="ARBA00023125"/>
    </source>
</evidence>
<keyword evidence="1" id="KW-0805">Transcription regulation</keyword>
<name>A0A2N4U2Q9_9BURK</name>
<dbReference type="Gene3D" id="1.10.10.10">
    <property type="entry name" value="Winged helix-like DNA-binding domain superfamily/Winged helix DNA-binding domain"/>
    <property type="match status" value="1"/>
</dbReference>
<evidence type="ECO:0000259" key="5">
    <source>
        <dbReference type="PROSITE" id="PS51071"/>
    </source>
</evidence>
<dbReference type="OrthoDB" id="8713538at2"/>
<dbReference type="InterPro" id="IPR047640">
    <property type="entry name" value="RpiR-like"/>
</dbReference>
<proteinExistence type="predicted"/>
<dbReference type="GO" id="GO:0003700">
    <property type="term" value="F:DNA-binding transcription factor activity"/>
    <property type="evidence" value="ECO:0007669"/>
    <property type="project" value="InterPro"/>
</dbReference>
<dbReference type="PROSITE" id="PS51071">
    <property type="entry name" value="HTH_RPIR"/>
    <property type="match status" value="1"/>
</dbReference>